<keyword evidence="4" id="KW-0804">Transcription</keyword>
<keyword evidence="5" id="KW-0539">Nucleus</keyword>
<reference evidence="8" key="1">
    <citation type="submission" date="2013-07" db="EMBL/GenBank/DDBJ databases">
        <title>The genome of Eucalyptus grandis.</title>
        <authorList>
            <person name="Schmutz J."/>
            <person name="Hayes R."/>
            <person name="Myburg A."/>
            <person name="Tuskan G."/>
            <person name="Grattapaglia D."/>
            <person name="Rokhsar D.S."/>
        </authorList>
    </citation>
    <scope>NUCLEOTIDE SEQUENCE</scope>
    <source>
        <tissue evidence="8">Leaf extractions</tissue>
    </source>
</reference>
<feature type="region of interest" description="Disordered" evidence="6">
    <location>
        <begin position="1"/>
        <end position="30"/>
    </location>
</feature>
<dbReference type="Pfam" id="PF02365">
    <property type="entry name" value="NAM"/>
    <property type="match status" value="1"/>
</dbReference>
<dbReference type="OMA" id="MGRESMA"/>
<dbReference type="GO" id="GO:0006355">
    <property type="term" value="P:regulation of DNA-templated transcription"/>
    <property type="evidence" value="ECO:0007669"/>
    <property type="project" value="InterPro"/>
</dbReference>
<dbReference type="EMBL" id="KK198759">
    <property type="protein sequence ID" value="KCW65284.1"/>
    <property type="molecule type" value="Genomic_DNA"/>
</dbReference>
<evidence type="ECO:0000313" key="8">
    <source>
        <dbReference type="EMBL" id="KCW65284.1"/>
    </source>
</evidence>
<evidence type="ECO:0000256" key="2">
    <source>
        <dbReference type="ARBA" id="ARBA00023015"/>
    </source>
</evidence>
<dbReference type="PANTHER" id="PTHR31744:SF210">
    <property type="entry name" value="NAC DOMAIN-CONTAINING PROTEIN 86-LIKE"/>
    <property type="match status" value="1"/>
</dbReference>
<dbReference type="GO" id="GO:0003677">
    <property type="term" value="F:DNA binding"/>
    <property type="evidence" value="ECO:0007669"/>
    <property type="project" value="UniProtKB-KW"/>
</dbReference>
<dbReference type="PANTHER" id="PTHR31744">
    <property type="entry name" value="PROTEIN CUP-SHAPED COTYLEDON 2-RELATED"/>
    <property type="match status" value="1"/>
</dbReference>
<evidence type="ECO:0000256" key="6">
    <source>
        <dbReference type="SAM" id="MobiDB-lite"/>
    </source>
</evidence>
<proteinExistence type="predicted"/>
<dbReference type="EMBL" id="KK198759">
    <property type="protein sequence ID" value="KCW65283.1"/>
    <property type="molecule type" value="Genomic_DNA"/>
</dbReference>
<comment type="subcellular location">
    <subcellularLocation>
        <location evidence="1">Nucleus</location>
    </subcellularLocation>
</comment>
<dbReference type="GO" id="GO:0005634">
    <property type="term" value="C:nucleus"/>
    <property type="evidence" value="ECO:0007669"/>
    <property type="project" value="UniProtKB-SubCell"/>
</dbReference>
<dbReference type="SUPFAM" id="SSF101941">
    <property type="entry name" value="NAC domain"/>
    <property type="match status" value="1"/>
</dbReference>
<evidence type="ECO:0000259" key="7">
    <source>
        <dbReference type="PROSITE" id="PS51005"/>
    </source>
</evidence>
<feature type="compositionally biased region" description="Low complexity" evidence="6">
    <location>
        <begin position="1"/>
        <end position="19"/>
    </location>
</feature>
<dbReference type="InterPro" id="IPR036093">
    <property type="entry name" value="NAC_dom_sf"/>
</dbReference>
<gene>
    <name evidence="8" type="ORF">EUGRSUZ_G02740</name>
</gene>
<dbReference type="PROSITE" id="PS51005">
    <property type="entry name" value="NAC"/>
    <property type="match status" value="1"/>
</dbReference>
<dbReference type="KEGG" id="egr:104454139"/>
<dbReference type="STRING" id="71139.A0A059BGV9"/>
<dbReference type="InterPro" id="IPR003441">
    <property type="entry name" value="NAC-dom"/>
</dbReference>
<dbReference type="FunFam" id="2.170.150.80:FF:000002">
    <property type="entry name" value="Nac domain-containing protein 86"/>
    <property type="match status" value="1"/>
</dbReference>
<dbReference type="Gramene" id="KCW65283">
    <property type="protein sequence ID" value="KCW65283"/>
    <property type="gene ID" value="EUGRSUZ_G02740"/>
</dbReference>
<dbReference type="FunCoup" id="A0A059BGV9">
    <property type="interactions" value="1586"/>
</dbReference>
<dbReference type="Gene3D" id="2.170.150.80">
    <property type="entry name" value="NAC domain"/>
    <property type="match status" value="1"/>
</dbReference>
<name>A0A059BGV9_EUCGR</name>
<protein>
    <recommendedName>
        <fullName evidence="7">NAC domain-containing protein</fullName>
    </recommendedName>
</protein>
<dbReference type="Gramene" id="KCW65284">
    <property type="protein sequence ID" value="KCW65284"/>
    <property type="gene ID" value="EUGRSUZ_G02740"/>
</dbReference>
<dbReference type="AlphaFoldDB" id="A0A059BGV9"/>
<feature type="domain" description="NAC" evidence="7">
    <location>
        <begin position="27"/>
        <end position="177"/>
    </location>
</feature>
<accession>A0A059BGV9</accession>
<evidence type="ECO:0000256" key="4">
    <source>
        <dbReference type="ARBA" id="ARBA00023163"/>
    </source>
</evidence>
<evidence type="ECO:0000256" key="5">
    <source>
        <dbReference type="ARBA" id="ARBA00023242"/>
    </source>
</evidence>
<keyword evidence="3" id="KW-0238">DNA-binding</keyword>
<dbReference type="eggNOG" id="ENOG502QWS8">
    <property type="taxonomic scope" value="Eukaryota"/>
</dbReference>
<evidence type="ECO:0000256" key="1">
    <source>
        <dbReference type="ARBA" id="ARBA00004123"/>
    </source>
</evidence>
<keyword evidence="2" id="KW-0805">Transcription regulation</keyword>
<sequence length="412" mass="46580">MGPETSTPSTSEISAPPSAQKTSSTALAPGFRFHPTDEELVIYYLKRKMCGKSFRFDVIADVDIYKTEPWDLAGKSKLKTRDQEWYFFSALDRKYANGARMNRATSSGYWKATGNDRNVQHESRVVGLKKTLVFHSGRAPEGKRTNWVMHEYRLVEEELEKCGNYKDAYVLCRIFHKANLGPPTGHRYAPFVEEEWDGKDNVVPSVETREEAVPQRNGMLQEMPSHVPPVCRNELPTKTQCLLAVCKSETMGETIDDPSAICPTNRETAPLLHYKRRRDIDLNSIDSTGSENSPKKTEGPSSSTITTARSAMNLTCGLSTLVEYSLMESLEIKEKPHLPLSTFAPANLNTTVPPECLDFIHSLQEEIYKVSIERETLRLEMLSIRSMANVLQSKVEHLTKENEELKRNVQDA</sequence>
<evidence type="ECO:0000256" key="3">
    <source>
        <dbReference type="ARBA" id="ARBA00023125"/>
    </source>
</evidence>
<dbReference type="OrthoDB" id="645697at2759"/>
<organism evidence="8">
    <name type="scientific">Eucalyptus grandis</name>
    <name type="common">Flooded gum</name>
    <dbReference type="NCBI Taxonomy" id="71139"/>
    <lineage>
        <taxon>Eukaryota</taxon>
        <taxon>Viridiplantae</taxon>
        <taxon>Streptophyta</taxon>
        <taxon>Embryophyta</taxon>
        <taxon>Tracheophyta</taxon>
        <taxon>Spermatophyta</taxon>
        <taxon>Magnoliopsida</taxon>
        <taxon>eudicotyledons</taxon>
        <taxon>Gunneridae</taxon>
        <taxon>Pentapetalae</taxon>
        <taxon>rosids</taxon>
        <taxon>malvids</taxon>
        <taxon>Myrtales</taxon>
        <taxon>Myrtaceae</taxon>
        <taxon>Myrtoideae</taxon>
        <taxon>Eucalypteae</taxon>
        <taxon>Eucalyptus</taxon>
    </lineage>
</organism>
<feature type="region of interest" description="Disordered" evidence="6">
    <location>
        <begin position="282"/>
        <end position="305"/>
    </location>
</feature>